<comment type="caution">
    <text evidence="2">The sequence shown here is derived from an EMBL/GenBank/DDBJ whole genome shotgun (WGS) entry which is preliminary data.</text>
</comment>
<dbReference type="EMBL" id="LXJZ01000176">
    <property type="protein sequence ID" value="OAJ58382.1"/>
    <property type="molecule type" value="Genomic_DNA"/>
</dbReference>
<dbReference type="EMBL" id="LXKA01000022">
    <property type="protein sequence ID" value="OAJ65602.1"/>
    <property type="molecule type" value="Genomic_DNA"/>
</dbReference>
<name>A0A1A9NF39_9BURK</name>
<dbReference type="AlphaFoldDB" id="A0A1A9NF39"/>
<sequence length="244" mass="27736">MLQRPKPISDLFAFLSQHHNINIEVQHGFITESLSPSRLEDRAILLMQKVLQTQSQPKLDPICNFLKEVTAAGAHRSFKAFRDFATESGKYELIDGLRRQDGWGPKTAALFVRNLGYIELEPTLKNKFWPDTSVLAGDNLRLPVDRVITAVFEALAPRLPEGPSATIAGINEYLHDRLCYRDQELLIWDDLWFWGFITQKNAKGGPREHGWNEAKYWAVPHAPKDALSIGRIKATSDKFLELVS</sequence>
<accession>A0A1A9NF39</accession>
<evidence type="ECO:0008006" key="5">
    <source>
        <dbReference type="Google" id="ProtNLM"/>
    </source>
</evidence>
<organism evidence="2 4">
    <name type="scientific">Paraburkholderia ginsengiterrae</name>
    <dbReference type="NCBI Taxonomy" id="1462993"/>
    <lineage>
        <taxon>Bacteria</taxon>
        <taxon>Pseudomonadati</taxon>
        <taxon>Pseudomonadota</taxon>
        <taxon>Betaproteobacteria</taxon>
        <taxon>Burkholderiales</taxon>
        <taxon>Burkholderiaceae</taxon>
        <taxon>Paraburkholderia</taxon>
    </lineage>
</organism>
<evidence type="ECO:0000313" key="2">
    <source>
        <dbReference type="EMBL" id="OAJ65602.1"/>
    </source>
</evidence>
<evidence type="ECO:0000313" key="4">
    <source>
        <dbReference type="Proteomes" id="UP000078116"/>
    </source>
</evidence>
<dbReference type="Proteomes" id="UP000077961">
    <property type="component" value="Unassembled WGS sequence"/>
</dbReference>
<dbReference type="Proteomes" id="UP000078116">
    <property type="component" value="Unassembled WGS sequence"/>
</dbReference>
<keyword evidence="3" id="KW-1185">Reference proteome</keyword>
<proteinExistence type="predicted"/>
<evidence type="ECO:0000313" key="3">
    <source>
        <dbReference type="Proteomes" id="UP000077961"/>
    </source>
</evidence>
<dbReference type="RefSeq" id="WP_064268784.1">
    <property type="nucleotide sequence ID" value="NZ_LXJZ01000176.1"/>
</dbReference>
<reference evidence="3 4" key="1">
    <citation type="submission" date="2016-04" db="EMBL/GenBank/DDBJ databases">
        <title>Reclassification of Paraburkholderia panaciterrae (Farh et al. 2015) Dobritsa &amp; Samadpour 2016 as a later homotypic synonym of Paraburkholderia ginsengiterrae (Farh et al. 2015) Dobritsa &amp; Samadpour 2016.</title>
        <authorList>
            <person name="Dobritsa A.P."/>
            <person name="Kutumbaka K."/>
            <person name="Samadpour M."/>
        </authorList>
    </citation>
    <scope>NUCLEOTIDE SEQUENCE [LARGE SCALE GENOMIC DNA]</scope>
    <source>
        <strain evidence="2 4">DCY85</strain>
        <strain evidence="1 3">DCY85-1</strain>
    </source>
</reference>
<evidence type="ECO:0000313" key="1">
    <source>
        <dbReference type="EMBL" id="OAJ58382.1"/>
    </source>
</evidence>
<protein>
    <recommendedName>
        <fullName evidence="5">HhH-GPD domain-containing protein</fullName>
    </recommendedName>
</protein>
<gene>
    <name evidence="1" type="ORF">A6V36_05515</name>
    <name evidence="2" type="ORF">A6V37_13535</name>
</gene>
<dbReference type="OrthoDB" id="1257554at2"/>